<evidence type="ECO:0008006" key="4">
    <source>
        <dbReference type="Google" id="ProtNLM"/>
    </source>
</evidence>
<gene>
    <name evidence="2" type="ORF">SYV04_21000</name>
</gene>
<proteinExistence type="predicted"/>
<organism evidence="2 3">
    <name type="scientific">Hyalangium rubrum</name>
    <dbReference type="NCBI Taxonomy" id="3103134"/>
    <lineage>
        <taxon>Bacteria</taxon>
        <taxon>Pseudomonadati</taxon>
        <taxon>Myxococcota</taxon>
        <taxon>Myxococcia</taxon>
        <taxon>Myxococcales</taxon>
        <taxon>Cystobacterineae</taxon>
        <taxon>Archangiaceae</taxon>
        <taxon>Hyalangium</taxon>
    </lineage>
</organism>
<protein>
    <recommendedName>
        <fullName evidence="4">Lipoprotein</fullName>
    </recommendedName>
</protein>
<keyword evidence="3" id="KW-1185">Reference proteome</keyword>
<evidence type="ECO:0000256" key="1">
    <source>
        <dbReference type="SAM" id="SignalP"/>
    </source>
</evidence>
<keyword evidence="1" id="KW-0732">Signal</keyword>
<reference evidence="2 3" key="1">
    <citation type="submission" date="2023-12" db="EMBL/GenBank/DDBJ databases">
        <title>the genome sequence of Hyalangium sp. s54d21.</title>
        <authorList>
            <person name="Zhang X."/>
        </authorList>
    </citation>
    <scope>NUCLEOTIDE SEQUENCE [LARGE SCALE GENOMIC DNA]</scope>
    <source>
        <strain evidence="3">s54d21</strain>
    </source>
</reference>
<comment type="caution">
    <text evidence="2">The sequence shown here is derived from an EMBL/GenBank/DDBJ whole genome shotgun (WGS) entry which is preliminary data.</text>
</comment>
<evidence type="ECO:0000313" key="2">
    <source>
        <dbReference type="EMBL" id="MDY7228910.1"/>
    </source>
</evidence>
<accession>A0ABU5H9W8</accession>
<dbReference type="EMBL" id="JAXIVS010000007">
    <property type="protein sequence ID" value="MDY7228910.1"/>
    <property type="molecule type" value="Genomic_DNA"/>
</dbReference>
<dbReference type="PROSITE" id="PS51257">
    <property type="entry name" value="PROKAR_LIPOPROTEIN"/>
    <property type="match status" value="1"/>
</dbReference>
<feature type="signal peptide" evidence="1">
    <location>
        <begin position="1"/>
        <end position="22"/>
    </location>
</feature>
<dbReference type="Proteomes" id="UP001291309">
    <property type="component" value="Unassembled WGS sequence"/>
</dbReference>
<sequence>MKLHAALCFLVFAGCATVPSGAALSDGGGGPVGSTLEQAAPVRLQTPAGTFLVSPQHADDFAKALAGEATPTPFYAGADHP</sequence>
<evidence type="ECO:0000313" key="3">
    <source>
        <dbReference type="Proteomes" id="UP001291309"/>
    </source>
</evidence>
<name>A0ABU5H9W8_9BACT</name>
<dbReference type="RefSeq" id="WP_321547637.1">
    <property type="nucleotide sequence ID" value="NZ_JAXIVS010000007.1"/>
</dbReference>
<feature type="chain" id="PRO_5046236752" description="Lipoprotein" evidence="1">
    <location>
        <begin position="23"/>
        <end position="81"/>
    </location>
</feature>